<accession>T0L339</accession>
<comment type="caution">
    <text evidence="1">The sequence shown here is derived from an EMBL/GenBank/DDBJ whole genome shotgun (WGS) entry which is preliminary data.</text>
</comment>
<sequence length="72" mass="8410">MHKYLILMALIFSGCSNMKFNASMCDQIAKDPNSIMPQECRNYDEQEAQKAFDNTKRNKVQSKEDIVEFNKE</sequence>
<keyword evidence="2" id="KW-1185">Reference proteome</keyword>
<gene>
    <name evidence="1" type="ORF">M947_02495</name>
</gene>
<evidence type="ECO:0000313" key="2">
    <source>
        <dbReference type="Proteomes" id="UP000015520"/>
    </source>
</evidence>
<organism evidence="1 2">
    <name type="scientific">Sulfurimonas hongkongensis</name>
    <dbReference type="NCBI Taxonomy" id="1172190"/>
    <lineage>
        <taxon>Bacteria</taxon>
        <taxon>Pseudomonadati</taxon>
        <taxon>Campylobacterota</taxon>
        <taxon>Epsilonproteobacteria</taxon>
        <taxon>Campylobacterales</taxon>
        <taxon>Sulfurimonadaceae</taxon>
        <taxon>Sulfurimonas</taxon>
    </lineage>
</organism>
<dbReference type="STRING" id="1172190.M947_02495"/>
<reference evidence="1 2" key="1">
    <citation type="submission" date="2013-07" db="EMBL/GenBank/DDBJ databases">
        <title>Sulfurimonas hongkongensis AST-10 Genome Sequencing.</title>
        <authorList>
            <person name="Cai L."/>
            <person name="Zhang T."/>
        </authorList>
    </citation>
    <scope>NUCLEOTIDE SEQUENCE [LARGE SCALE GENOMIC DNA]</scope>
    <source>
        <strain evidence="1 2">AST-10</strain>
    </source>
</reference>
<protein>
    <recommendedName>
        <fullName evidence="3">Lipoprotein</fullName>
    </recommendedName>
</protein>
<dbReference type="AlphaFoldDB" id="T0L339"/>
<name>T0L339_9BACT</name>
<dbReference type="PATRIC" id="fig|1172190.3.peg.488"/>
<dbReference type="OrthoDB" id="5334828at2"/>
<dbReference type="EMBL" id="AUPZ01000003">
    <property type="protein sequence ID" value="EQB40223.1"/>
    <property type="molecule type" value="Genomic_DNA"/>
</dbReference>
<dbReference type="Proteomes" id="UP000015520">
    <property type="component" value="Unassembled WGS sequence"/>
</dbReference>
<dbReference type="RefSeq" id="WP_021286779.1">
    <property type="nucleotide sequence ID" value="NZ_AUPZ01000003.1"/>
</dbReference>
<evidence type="ECO:0000313" key="1">
    <source>
        <dbReference type="EMBL" id="EQB40223.1"/>
    </source>
</evidence>
<proteinExistence type="predicted"/>
<evidence type="ECO:0008006" key="3">
    <source>
        <dbReference type="Google" id="ProtNLM"/>
    </source>
</evidence>
<dbReference type="PROSITE" id="PS51257">
    <property type="entry name" value="PROKAR_LIPOPROTEIN"/>
    <property type="match status" value="1"/>
</dbReference>